<name>A0A6M6JPN3_9PSEU</name>
<feature type="region of interest" description="Disordered" evidence="1">
    <location>
        <begin position="178"/>
        <end position="217"/>
    </location>
</feature>
<keyword evidence="2" id="KW-1133">Transmembrane helix</keyword>
<accession>A0A6M6JPN3</accession>
<dbReference type="KEGG" id="pbro:HOP40_32235"/>
<dbReference type="EMBL" id="CP053564">
    <property type="protein sequence ID" value="QJY49858.1"/>
    <property type="molecule type" value="Genomic_DNA"/>
</dbReference>
<reference evidence="3 4" key="1">
    <citation type="submission" date="2020-05" db="EMBL/GenBank/DDBJ databases">
        <authorList>
            <person name="Mo P."/>
        </authorList>
    </citation>
    <scope>NUCLEOTIDE SEQUENCE [LARGE SCALE GENOMIC DNA]</scope>
    <source>
        <strain evidence="3 4">Gen01</strain>
    </source>
</reference>
<sequence length="217" mass="23043">MNNLWRDSTRRLDAVHRIGAVVFGLGLWVFGGLGLADGLPLFSTAGQPVLGLSSNGLLSWVSLVVGAVLVAGGIRGGRTASTILTVVGAAFLLSGVANVLVLDGPLNLLAFRMSNVVFSLVSGGLLLILGSYGRFTGRLPEDNPYADGSRTTDADGVPEPVRIEDVATSRAAVEMAEAERADARRTATPAQRSALDAVRRTRRPEDRLRGWREEYTD</sequence>
<dbReference type="AlphaFoldDB" id="A0A6M6JPN3"/>
<feature type="transmembrane region" description="Helical" evidence="2">
    <location>
        <begin position="14"/>
        <end position="36"/>
    </location>
</feature>
<organism evidence="3 4">
    <name type="scientific">Pseudonocardia broussonetiae</name>
    <dbReference type="NCBI Taxonomy" id="2736640"/>
    <lineage>
        <taxon>Bacteria</taxon>
        <taxon>Bacillati</taxon>
        <taxon>Actinomycetota</taxon>
        <taxon>Actinomycetes</taxon>
        <taxon>Pseudonocardiales</taxon>
        <taxon>Pseudonocardiaceae</taxon>
        <taxon>Pseudonocardia</taxon>
    </lineage>
</organism>
<evidence type="ECO:0000313" key="3">
    <source>
        <dbReference type="EMBL" id="QJY49858.1"/>
    </source>
</evidence>
<dbReference type="RefSeq" id="WP_172166661.1">
    <property type="nucleotide sequence ID" value="NZ_CP053564.1"/>
</dbReference>
<dbReference type="Proteomes" id="UP000505377">
    <property type="component" value="Chromosome"/>
</dbReference>
<feature type="transmembrane region" description="Helical" evidence="2">
    <location>
        <begin position="56"/>
        <end position="74"/>
    </location>
</feature>
<feature type="transmembrane region" description="Helical" evidence="2">
    <location>
        <begin position="81"/>
        <end position="102"/>
    </location>
</feature>
<keyword evidence="2" id="KW-0812">Transmembrane</keyword>
<proteinExistence type="predicted"/>
<evidence type="ECO:0000256" key="2">
    <source>
        <dbReference type="SAM" id="Phobius"/>
    </source>
</evidence>
<keyword evidence="2" id="KW-0472">Membrane</keyword>
<keyword evidence="4" id="KW-1185">Reference proteome</keyword>
<feature type="compositionally biased region" description="Basic and acidic residues" evidence="1">
    <location>
        <begin position="197"/>
        <end position="217"/>
    </location>
</feature>
<protein>
    <submittedName>
        <fullName evidence="3">DUF4383 domain-containing protein</fullName>
    </submittedName>
</protein>
<evidence type="ECO:0000313" key="4">
    <source>
        <dbReference type="Proteomes" id="UP000505377"/>
    </source>
</evidence>
<evidence type="ECO:0000256" key="1">
    <source>
        <dbReference type="SAM" id="MobiDB-lite"/>
    </source>
</evidence>
<gene>
    <name evidence="3" type="ORF">HOP40_32235</name>
</gene>
<feature type="transmembrane region" description="Helical" evidence="2">
    <location>
        <begin position="108"/>
        <end position="129"/>
    </location>
</feature>
<dbReference type="Pfam" id="PF14325">
    <property type="entry name" value="DUF4383"/>
    <property type="match status" value="1"/>
</dbReference>